<accession>A0ACB9JMT8</accession>
<proteinExistence type="predicted"/>
<protein>
    <submittedName>
        <fullName evidence="1">Uncharacterized protein</fullName>
    </submittedName>
</protein>
<organism evidence="1 2">
    <name type="scientific">Smallanthus sonchifolius</name>
    <dbReference type="NCBI Taxonomy" id="185202"/>
    <lineage>
        <taxon>Eukaryota</taxon>
        <taxon>Viridiplantae</taxon>
        <taxon>Streptophyta</taxon>
        <taxon>Embryophyta</taxon>
        <taxon>Tracheophyta</taxon>
        <taxon>Spermatophyta</taxon>
        <taxon>Magnoliopsida</taxon>
        <taxon>eudicotyledons</taxon>
        <taxon>Gunneridae</taxon>
        <taxon>Pentapetalae</taxon>
        <taxon>asterids</taxon>
        <taxon>campanulids</taxon>
        <taxon>Asterales</taxon>
        <taxon>Asteraceae</taxon>
        <taxon>Asteroideae</taxon>
        <taxon>Heliantheae alliance</taxon>
        <taxon>Millerieae</taxon>
        <taxon>Smallanthus</taxon>
    </lineage>
</organism>
<name>A0ACB9JMT8_9ASTR</name>
<reference evidence="2" key="1">
    <citation type="journal article" date="2022" name="Mol. Ecol. Resour.">
        <title>The genomes of chicory, endive, great burdock and yacon provide insights into Asteraceae palaeo-polyploidization history and plant inulin production.</title>
        <authorList>
            <person name="Fan W."/>
            <person name="Wang S."/>
            <person name="Wang H."/>
            <person name="Wang A."/>
            <person name="Jiang F."/>
            <person name="Liu H."/>
            <person name="Zhao H."/>
            <person name="Xu D."/>
            <person name="Zhang Y."/>
        </authorList>
    </citation>
    <scope>NUCLEOTIDE SEQUENCE [LARGE SCALE GENOMIC DNA]</scope>
    <source>
        <strain evidence="2">cv. Yunnan</strain>
    </source>
</reference>
<comment type="caution">
    <text evidence="1">The sequence shown here is derived from an EMBL/GenBank/DDBJ whole genome shotgun (WGS) entry which is preliminary data.</text>
</comment>
<dbReference type="EMBL" id="CM042020">
    <property type="protein sequence ID" value="KAI3821462.1"/>
    <property type="molecule type" value="Genomic_DNA"/>
</dbReference>
<reference evidence="1 2" key="2">
    <citation type="journal article" date="2022" name="Mol. Ecol. Resour.">
        <title>The genomes of chicory, endive, great burdock and yacon provide insights into Asteraceae paleo-polyploidization history and plant inulin production.</title>
        <authorList>
            <person name="Fan W."/>
            <person name="Wang S."/>
            <person name="Wang H."/>
            <person name="Wang A."/>
            <person name="Jiang F."/>
            <person name="Liu H."/>
            <person name="Zhao H."/>
            <person name="Xu D."/>
            <person name="Zhang Y."/>
        </authorList>
    </citation>
    <scope>NUCLEOTIDE SEQUENCE [LARGE SCALE GENOMIC DNA]</scope>
    <source>
        <strain evidence="2">cv. Yunnan</strain>
        <tissue evidence="1">Leaves</tissue>
    </source>
</reference>
<evidence type="ECO:0000313" key="2">
    <source>
        <dbReference type="Proteomes" id="UP001056120"/>
    </source>
</evidence>
<evidence type="ECO:0000313" key="1">
    <source>
        <dbReference type="EMBL" id="KAI3821462.1"/>
    </source>
</evidence>
<keyword evidence="2" id="KW-1185">Reference proteome</keyword>
<gene>
    <name evidence="1" type="ORF">L1987_09030</name>
</gene>
<dbReference type="Proteomes" id="UP001056120">
    <property type="component" value="Linkage Group LG03"/>
</dbReference>
<sequence>MTRVEIEIANYDNMRLEGTKTTEKEAKTTGKKNKSTSPRSLEVRRKWRNKLFEANIGFTMQSLNRMGDERLLKELDNRKRLVGEVREHKDTEKDDNDVDTLLASIPFLQTGDQTKKEDINQEKRIKTLSQALKSPSVNRQVAMGEKISKSEALVTNYIFHATDAER</sequence>